<gene>
    <name evidence="1" type="ORF">F8C67_07385</name>
</gene>
<keyword evidence="2" id="KW-1185">Reference proteome</keyword>
<reference evidence="1 2" key="1">
    <citation type="submission" date="2019-09" db="EMBL/GenBank/DDBJ databases">
        <title>Genomes of family Cryomorphaceae.</title>
        <authorList>
            <person name="Bowman J.P."/>
        </authorList>
    </citation>
    <scope>NUCLEOTIDE SEQUENCE [LARGE SCALE GENOMIC DNA]</scope>
    <source>
        <strain evidence="1 2">LMG 25704</strain>
    </source>
</reference>
<name>A0A6N6RH14_9FLAO</name>
<protein>
    <submittedName>
        <fullName evidence="1">Uncharacterized protein</fullName>
    </submittedName>
</protein>
<accession>A0A6N6RH14</accession>
<comment type="caution">
    <text evidence="1">The sequence shown here is derived from an EMBL/GenBank/DDBJ whole genome shotgun (WGS) entry which is preliminary data.</text>
</comment>
<dbReference type="Proteomes" id="UP000468650">
    <property type="component" value="Unassembled WGS sequence"/>
</dbReference>
<dbReference type="AlphaFoldDB" id="A0A6N6RH14"/>
<proteinExistence type="predicted"/>
<evidence type="ECO:0000313" key="2">
    <source>
        <dbReference type="Proteomes" id="UP000468650"/>
    </source>
</evidence>
<dbReference type="EMBL" id="WBVO01000004">
    <property type="protein sequence ID" value="KAB2810403.1"/>
    <property type="molecule type" value="Genomic_DNA"/>
</dbReference>
<sequence>MKSLFAISMCFAAWNCNCQSINELLTIIDTISYEQVELRDSLYNEARLINPNHREVIHWESRKYYNSDFGEFMDYFNTTMNDPTACGYRIYLLATLSQSRLNWRVEADSLHALKNLILRKAQKDSLGTFYGALNLFSNYYNDWIPYTLDSPTYRELFRLRVSNRDSSADSSDEIAMEDIIKESRRPFAADSAFKYLEVLKSVSPESHDWNLPYQQLKCYLGQEYSQNLDTALSKGEYIPYWYLEYLDKWPCDTNHKYLSGTEANVSRILSLMNTKRLFPRTSITTYRLTIMPTFSAPLTIEIRIQGSDTLVTTTTANILSGYSYDIPTKVTSTSWPLDTTSLAAMALIENYINRPYRKMEYGGILDGTTYFFEFSSPDGYDCFWTGNWSFDHIDRFYKYYIEEEE</sequence>
<organism evidence="1 2">
    <name type="scientific">Phaeocystidibacter luteus</name>
    <dbReference type="NCBI Taxonomy" id="911197"/>
    <lineage>
        <taxon>Bacteria</taxon>
        <taxon>Pseudomonadati</taxon>
        <taxon>Bacteroidota</taxon>
        <taxon>Flavobacteriia</taxon>
        <taxon>Flavobacteriales</taxon>
        <taxon>Phaeocystidibacteraceae</taxon>
        <taxon>Phaeocystidibacter</taxon>
    </lineage>
</organism>
<dbReference type="RefSeq" id="WP_151667192.1">
    <property type="nucleotide sequence ID" value="NZ_WBVO01000004.1"/>
</dbReference>
<evidence type="ECO:0000313" key="1">
    <source>
        <dbReference type="EMBL" id="KAB2810403.1"/>
    </source>
</evidence>